<proteinExistence type="predicted"/>
<dbReference type="Proteomes" id="UP000790709">
    <property type="component" value="Unassembled WGS sequence"/>
</dbReference>
<sequence length="1731" mass="190629">MGSTERKILLTVLKASGIPSRKIHRSSKFSVVVSAGERIWKTKECQESDPEWNETFVLTIQNSVVLHVAVIDRVDTGRSSLRGETSVSIKDIGDVAVVEKAFQLQKEGGPRGEITLAFEHIPLRESAPISSQVVGVDTSAGQSSSSTVGSSKRSPHETTVAVVELVSQSANVDVSADLSPSSALERPTKSPEEVSLAVDEAHRSVTRLTTPRVIGSVPGITGNVNATEGVTGSPGFALVFGYVEKLVNIGGILAEVHPWAALAWSVLSVIPKTIGAQMDREQKVQQLWSTTADMLSFLRDAEPVIEQCQVRIVSEMMQQIYECALFVREYCGKGFAKRALRDSISASTDLAIEQYNVAFKELKEQFKSRSELVALRIFKDIQQGIVELSTLSQCIKDLENLPGTDLTGVRCDVNRICLPSTRQGLLSEITAWAADPSGKQAFWLHGVAGTGKSTVANTVAARFAKVGRLGATFRFNRDVDGRNGAAFLFGSIAYQLASFSSILKGHIQDAVGAHGKMTQFSPREQLQKYIIEPLRQVVSSGPIVIILDALDECGGERDRQDILGAVKDEMANFPPFVKLFLVSRYEVDIRSLLERGCLSKSIDGVDGTERDILDYIAAQMLKVADRHALPSDWLVPEMQAELGRRADGLFIWASVACDFILQSDDPKVALHYMVSTETLHSTGEGGALDALYTGILQQASTNLPSSLRTSNLRNIIGAIVTAKTPLTQQGLDMLLGLNVTVLQHPILLPDDSRLELTTCSSVIARLGSMLRKEDGFIRVLHASIFDFFTSPTRCTDSRFYIDKGVFSRFLASRCFDAMCMLKRDICGINDPSKMNGDIKDLPQRLQDNVPEHVRYGCLYWHLHLADVATEDRELFEAAKDWLSTHLLHWFEVMSLRGDVHEILNALDRVVPWFQRHSQSNEVLLLLKDADRFVRQFYEPIQRSAAHIYATAIPFTPRHSSIFKLFSPMLKQIPKMLTHLPGSPSPLITLPIPRERRSFYPAISSDGSRFTCVHDNTTLRLWDLNTCNPTGEPLIGHRSSICDAFFSDDGTKVASVDLDGVIFVCDTVEYRAVGGPFRCHAQSPDARKISLVDDHVVLLRGNIKMYVDVWSYLTGELVSSYPVNEALLCGRYILTRRRRMKTYLILDALTGTDNTPEYARSIGLLQASFPAHSQVRRVACRLLGGEIRVFSTETGDLIGTPIPEHLSVLMSPCGQWLAARAKTDISPNILGTMSVIDIYSACTGERLMSRQRQGCLGSVFWAIDSLLFLSMSRSEATFEIWDMEKMTQTATLKFPTHGTTFHKASRQRIMFRSISVGRVTTSASVTVWDTASLAKPINRHPPPMKPLELSPTGEHALITTSNGIKASAAITWPRMSFAMEDAKHPVSFSPDGSLVVTASSGDDLLVWNPASGKLKQRLCGVGRTTVSLAISPNNARVVAASDDDRMHLWDVATGHKLCTIENVVATGFVKALYLCADGRSVVYFSDEAGLGMVDIMTSQSRTCDLPDNHWRWAELSRDAAQITCVSESGKIGLLDGTTARVIKTSASNFNGSVDQVVWSPIKDSFIVVSHINIIQILGQYEFSLVCPMAPGLPHDNKITELVFSNDGMWLAALSPYRIYLWDMRSRCLAWTKELSFSPDDSPEVAFVNSESGCRVLVFSNRSRYSVGNLKLFKADTGSLLLMISDGFDIRTVVRVVMSSDKAQAVFFNEFIGGVAIDLDTGVQAPFSSKLRT</sequence>
<dbReference type="EMBL" id="MU266666">
    <property type="protein sequence ID" value="KAH7919378.1"/>
    <property type="molecule type" value="Genomic_DNA"/>
</dbReference>
<name>A0ACB8B3E0_9AGAM</name>
<evidence type="ECO:0000313" key="2">
    <source>
        <dbReference type="Proteomes" id="UP000790709"/>
    </source>
</evidence>
<comment type="caution">
    <text evidence="1">The sequence shown here is derived from an EMBL/GenBank/DDBJ whole genome shotgun (WGS) entry which is preliminary data.</text>
</comment>
<evidence type="ECO:0000313" key="1">
    <source>
        <dbReference type="EMBL" id="KAH7919378.1"/>
    </source>
</evidence>
<reference evidence="1" key="1">
    <citation type="journal article" date="2021" name="New Phytol.">
        <title>Evolutionary innovations through gain and loss of genes in the ectomycorrhizal Boletales.</title>
        <authorList>
            <person name="Wu G."/>
            <person name="Miyauchi S."/>
            <person name="Morin E."/>
            <person name="Kuo A."/>
            <person name="Drula E."/>
            <person name="Varga T."/>
            <person name="Kohler A."/>
            <person name="Feng B."/>
            <person name="Cao Y."/>
            <person name="Lipzen A."/>
            <person name="Daum C."/>
            <person name="Hundley H."/>
            <person name="Pangilinan J."/>
            <person name="Johnson J."/>
            <person name="Barry K."/>
            <person name="LaButti K."/>
            <person name="Ng V."/>
            <person name="Ahrendt S."/>
            <person name="Min B."/>
            <person name="Choi I.G."/>
            <person name="Park H."/>
            <person name="Plett J.M."/>
            <person name="Magnuson J."/>
            <person name="Spatafora J.W."/>
            <person name="Nagy L.G."/>
            <person name="Henrissat B."/>
            <person name="Grigoriev I.V."/>
            <person name="Yang Z.L."/>
            <person name="Xu J."/>
            <person name="Martin F.M."/>
        </authorList>
    </citation>
    <scope>NUCLEOTIDE SEQUENCE</scope>
    <source>
        <strain evidence="1">KUC20120723A-06</strain>
    </source>
</reference>
<gene>
    <name evidence="1" type="ORF">BV22DRAFT_864233</name>
</gene>
<accession>A0ACB8B3E0</accession>
<keyword evidence="2" id="KW-1185">Reference proteome</keyword>
<organism evidence="1 2">
    <name type="scientific">Leucogyrophana mollusca</name>
    <dbReference type="NCBI Taxonomy" id="85980"/>
    <lineage>
        <taxon>Eukaryota</taxon>
        <taxon>Fungi</taxon>
        <taxon>Dikarya</taxon>
        <taxon>Basidiomycota</taxon>
        <taxon>Agaricomycotina</taxon>
        <taxon>Agaricomycetes</taxon>
        <taxon>Agaricomycetidae</taxon>
        <taxon>Boletales</taxon>
        <taxon>Boletales incertae sedis</taxon>
        <taxon>Leucogyrophana</taxon>
    </lineage>
</organism>
<protein>
    <submittedName>
        <fullName evidence="1">Uncharacterized protein</fullName>
    </submittedName>
</protein>